<evidence type="ECO:0000256" key="1">
    <source>
        <dbReference type="ARBA" id="ARBA00010641"/>
    </source>
</evidence>
<dbReference type="SUPFAM" id="SSF88946">
    <property type="entry name" value="Sigma2 domain of RNA polymerase sigma factors"/>
    <property type="match status" value="1"/>
</dbReference>
<dbReference type="InterPro" id="IPR007627">
    <property type="entry name" value="RNA_pol_sigma70_r2"/>
</dbReference>
<comment type="similarity">
    <text evidence="1">Belongs to the sigma-70 factor family. ECF subfamily.</text>
</comment>
<evidence type="ECO:0000256" key="2">
    <source>
        <dbReference type="ARBA" id="ARBA00023015"/>
    </source>
</evidence>
<keyword evidence="4" id="KW-0804">Transcription</keyword>
<dbReference type="InterPro" id="IPR039425">
    <property type="entry name" value="RNA_pol_sigma-70-like"/>
</dbReference>
<dbReference type="Pfam" id="PF08281">
    <property type="entry name" value="Sigma70_r4_2"/>
    <property type="match status" value="1"/>
</dbReference>
<name>A0A9X1IHZ5_9PROT</name>
<keyword evidence="8" id="KW-1185">Reference proteome</keyword>
<dbReference type="InterPro" id="IPR013249">
    <property type="entry name" value="RNA_pol_sigma70_r4_t2"/>
</dbReference>
<evidence type="ECO:0000256" key="4">
    <source>
        <dbReference type="ARBA" id="ARBA00023163"/>
    </source>
</evidence>
<gene>
    <name evidence="7" type="ORF">LHA35_24880</name>
</gene>
<reference evidence="7" key="1">
    <citation type="submission" date="2021-10" db="EMBL/GenBank/DDBJ databases">
        <title>Roseicella aerolatum sp. nov., isolated from aerosols of e-waste dismantling site.</title>
        <authorList>
            <person name="Qin T."/>
        </authorList>
    </citation>
    <scope>NUCLEOTIDE SEQUENCE</scope>
    <source>
        <strain evidence="7">GB24</strain>
    </source>
</reference>
<evidence type="ECO:0000313" key="8">
    <source>
        <dbReference type="Proteomes" id="UP001139311"/>
    </source>
</evidence>
<feature type="domain" description="RNA polymerase sigma factor 70 region 4 type 2" evidence="6">
    <location>
        <begin position="100"/>
        <end position="152"/>
    </location>
</feature>
<dbReference type="InterPro" id="IPR014284">
    <property type="entry name" value="RNA_pol_sigma-70_dom"/>
</dbReference>
<evidence type="ECO:0000313" key="7">
    <source>
        <dbReference type="EMBL" id="MCB4824967.1"/>
    </source>
</evidence>
<dbReference type="Gene3D" id="1.10.1740.10">
    <property type="match status" value="1"/>
</dbReference>
<dbReference type="Gene3D" id="1.10.10.10">
    <property type="entry name" value="Winged helix-like DNA-binding domain superfamily/Winged helix DNA-binding domain"/>
    <property type="match status" value="1"/>
</dbReference>
<dbReference type="GO" id="GO:0003677">
    <property type="term" value="F:DNA binding"/>
    <property type="evidence" value="ECO:0007669"/>
    <property type="project" value="InterPro"/>
</dbReference>
<dbReference type="Proteomes" id="UP001139311">
    <property type="component" value="Unassembled WGS sequence"/>
</dbReference>
<dbReference type="InterPro" id="IPR036388">
    <property type="entry name" value="WH-like_DNA-bd_sf"/>
</dbReference>
<dbReference type="CDD" id="cd06171">
    <property type="entry name" value="Sigma70_r4"/>
    <property type="match status" value="1"/>
</dbReference>
<keyword evidence="3" id="KW-0731">Sigma factor</keyword>
<dbReference type="NCBIfam" id="TIGR02937">
    <property type="entry name" value="sigma70-ECF"/>
    <property type="match status" value="1"/>
</dbReference>
<evidence type="ECO:0000259" key="5">
    <source>
        <dbReference type="Pfam" id="PF04542"/>
    </source>
</evidence>
<dbReference type="Pfam" id="PF04542">
    <property type="entry name" value="Sigma70_r2"/>
    <property type="match status" value="1"/>
</dbReference>
<keyword evidence="2" id="KW-0805">Transcription regulation</keyword>
<feature type="domain" description="RNA polymerase sigma-70 region 2" evidence="5">
    <location>
        <begin position="12"/>
        <end position="74"/>
    </location>
</feature>
<evidence type="ECO:0000256" key="3">
    <source>
        <dbReference type="ARBA" id="ARBA00023082"/>
    </source>
</evidence>
<dbReference type="SUPFAM" id="SSF88659">
    <property type="entry name" value="Sigma3 and sigma4 domains of RNA polymerase sigma factors"/>
    <property type="match status" value="1"/>
</dbReference>
<dbReference type="GO" id="GO:0016987">
    <property type="term" value="F:sigma factor activity"/>
    <property type="evidence" value="ECO:0007669"/>
    <property type="project" value="UniProtKB-KW"/>
</dbReference>
<dbReference type="GO" id="GO:0006352">
    <property type="term" value="P:DNA-templated transcription initiation"/>
    <property type="evidence" value="ECO:0007669"/>
    <property type="project" value="InterPro"/>
</dbReference>
<dbReference type="PANTHER" id="PTHR43133">
    <property type="entry name" value="RNA POLYMERASE ECF-TYPE SIGMA FACTO"/>
    <property type="match status" value="1"/>
</dbReference>
<dbReference type="AlphaFoldDB" id="A0A9X1IHZ5"/>
<accession>A0A9X1IHZ5</accession>
<dbReference type="InterPro" id="IPR013324">
    <property type="entry name" value="RNA_pol_sigma_r3/r4-like"/>
</dbReference>
<proteinExistence type="inferred from homology"/>
<dbReference type="EMBL" id="JAJAQI010000059">
    <property type="protein sequence ID" value="MCB4824967.1"/>
    <property type="molecule type" value="Genomic_DNA"/>
</dbReference>
<dbReference type="PANTHER" id="PTHR43133:SF25">
    <property type="entry name" value="RNA POLYMERASE SIGMA FACTOR RFAY-RELATED"/>
    <property type="match status" value="1"/>
</dbReference>
<protein>
    <submittedName>
        <fullName evidence="7">Sigma-70 family RNA polymerase sigma factor</fullName>
    </submittedName>
</protein>
<organism evidence="7 8">
    <name type="scientific">Roseicella aerolata</name>
    <dbReference type="NCBI Taxonomy" id="2883479"/>
    <lineage>
        <taxon>Bacteria</taxon>
        <taxon>Pseudomonadati</taxon>
        <taxon>Pseudomonadota</taxon>
        <taxon>Alphaproteobacteria</taxon>
        <taxon>Acetobacterales</taxon>
        <taxon>Roseomonadaceae</taxon>
        <taxon>Roseicella</taxon>
    </lineage>
</organism>
<evidence type="ECO:0000259" key="6">
    <source>
        <dbReference type="Pfam" id="PF08281"/>
    </source>
</evidence>
<dbReference type="RefSeq" id="WP_226613580.1">
    <property type="nucleotide sequence ID" value="NZ_JAJAQI010000059.1"/>
</dbReference>
<dbReference type="InterPro" id="IPR013325">
    <property type="entry name" value="RNA_pol_sigma_r2"/>
</dbReference>
<comment type="caution">
    <text evidence="7">The sequence shown here is derived from an EMBL/GenBank/DDBJ whole genome shotgun (WGS) entry which is preliminary data.</text>
</comment>
<sequence length="196" mass="21389">MTGDFHADLVAFLPKLRIQALALTRNRAAADDLVQDAAMNALAAQHSFTPGTNFRAWMYRILRNRFISGLRKRREIMDIDDAPPASLAVQAGHEDRLALQELQRALGELQPIQREALFMVVLQGMSYEEVGEATGCAVGTAKSRVFRARQHLAARLLGETNPAPGAEGSGEQGGAAVQRFLRAGAQEVRRTNRSGP</sequence>